<feature type="region of interest" description="Disordered" evidence="7">
    <location>
        <begin position="1"/>
        <end position="20"/>
    </location>
</feature>
<protein>
    <recommendedName>
        <fullName evidence="6">Exodeoxyribonuclease 7 small subunit</fullName>
        <ecNumber evidence="6">3.1.11.6</ecNumber>
    </recommendedName>
    <alternativeName>
        <fullName evidence="6">Exodeoxyribonuclease VII small subunit</fullName>
        <shortName evidence="6">Exonuclease VII small subunit</shortName>
    </alternativeName>
</protein>
<comment type="subcellular location">
    <subcellularLocation>
        <location evidence="6">Cytoplasm</location>
    </subcellularLocation>
</comment>
<evidence type="ECO:0000256" key="3">
    <source>
        <dbReference type="ARBA" id="ARBA00022722"/>
    </source>
</evidence>
<dbReference type="InterPro" id="IPR037004">
    <property type="entry name" value="Exonuc_VII_ssu_sf"/>
</dbReference>
<dbReference type="EC" id="3.1.11.6" evidence="6"/>
<comment type="subunit">
    <text evidence="6">Heterooligomer composed of large and small subunits.</text>
</comment>
<keyword evidence="3 6" id="KW-0540">Nuclease</keyword>
<reference evidence="8" key="1">
    <citation type="journal article" date="2014" name="Int. J. Syst. Evol. Microbiol.">
        <title>Complete genome sequence of Corynebacterium casei LMG S-19264T (=DSM 44701T), isolated from a smear-ripened cheese.</title>
        <authorList>
            <consortium name="US DOE Joint Genome Institute (JGI-PGF)"/>
            <person name="Walter F."/>
            <person name="Albersmeier A."/>
            <person name="Kalinowski J."/>
            <person name="Ruckert C."/>
        </authorList>
    </citation>
    <scope>NUCLEOTIDE SEQUENCE</scope>
    <source>
        <strain evidence="8">CGMCC 1.12785</strain>
    </source>
</reference>
<dbReference type="Gene3D" id="1.10.287.1040">
    <property type="entry name" value="Exonuclease VII, small subunit"/>
    <property type="match status" value="1"/>
</dbReference>
<evidence type="ECO:0000256" key="5">
    <source>
        <dbReference type="ARBA" id="ARBA00022839"/>
    </source>
</evidence>
<comment type="catalytic activity">
    <reaction evidence="6">
        <text>Exonucleolytic cleavage in either 5'- to 3'- or 3'- to 5'-direction to yield nucleoside 5'-phosphates.</text>
        <dbReference type="EC" id="3.1.11.6"/>
    </reaction>
</comment>
<evidence type="ECO:0000256" key="6">
    <source>
        <dbReference type="HAMAP-Rule" id="MF_00337"/>
    </source>
</evidence>
<evidence type="ECO:0000256" key="2">
    <source>
        <dbReference type="ARBA" id="ARBA00022490"/>
    </source>
</evidence>
<dbReference type="SUPFAM" id="SSF116842">
    <property type="entry name" value="XseB-like"/>
    <property type="match status" value="1"/>
</dbReference>
<organism evidence="8 9">
    <name type="scientific">Sediminivirga luteola</name>
    <dbReference type="NCBI Taxonomy" id="1774748"/>
    <lineage>
        <taxon>Bacteria</taxon>
        <taxon>Bacillati</taxon>
        <taxon>Actinomycetota</taxon>
        <taxon>Actinomycetes</taxon>
        <taxon>Micrococcales</taxon>
        <taxon>Brevibacteriaceae</taxon>
        <taxon>Sediminivirga</taxon>
    </lineage>
</organism>
<dbReference type="GO" id="GO:0005829">
    <property type="term" value="C:cytosol"/>
    <property type="evidence" value="ECO:0007669"/>
    <property type="project" value="TreeGrafter"/>
</dbReference>
<dbReference type="GO" id="GO:0008855">
    <property type="term" value="F:exodeoxyribonuclease VII activity"/>
    <property type="evidence" value="ECO:0007669"/>
    <property type="project" value="UniProtKB-UniRule"/>
</dbReference>
<comment type="similarity">
    <text evidence="1 6">Belongs to the XseB family.</text>
</comment>
<comment type="caution">
    <text evidence="8">The sequence shown here is derived from an EMBL/GenBank/DDBJ whole genome shotgun (WGS) entry which is preliminary data.</text>
</comment>
<dbReference type="Proteomes" id="UP000616114">
    <property type="component" value="Unassembled WGS sequence"/>
</dbReference>
<keyword evidence="4 6" id="KW-0378">Hydrolase</keyword>
<name>A0A8J2U169_9MICO</name>
<dbReference type="AlphaFoldDB" id="A0A8J2U169"/>
<evidence type="ECO:0000256" key="1">
    <source>
        <dbReference type="ARBA" id="ARBA00009998"/>
    </source>
</evidence>
<feature type="region of interest" description="Disordered" evidence="7">
    <location>
        <begin position="76"/>
        <end position="95"/>
    </location>
</feature>
<dbReference type="NCBIfam" id="TIGR01280">
    <property type="entry name" value="xseB"/>
    <property type="match status" value="1"/>
</dbReference>
<proteinExistence type="inferred from homology"/>
<evidence type="ECO:0000313" key="9">
    <source>
        <dbReference type="Proteomes" id="UP000616114"/>
    </source>
</evidence>
<dbReference type="Pfam" id="PF02609">
    <property type="entry name" value="Exonuc_VII_S"/>
    <property type="match status" value="1"/>
</dbReference>
<dbReference type="GO" id="GO:0006308">
    <property type="term" value="P:DNA catabolic process"/>
    <property type="evidence" value="ECO:0007669"/>
    <property type="project" value="UniProtKB-UniRule"/>
</dbReference>
<sequence>MSETSGDSAPSGAATAGAEGTEIAGLSYEEAREQLVLTVQRLESGGLSLEESIALWERGEALADQCEAKLEGARRKLEQARARREDKAATEDASA</sequence>
<gene>
    <name evidence="6" type="primary">xseB</name>
    <name evidence="8" type="ORF">GCM10011333_33820</name>
</gene>
<dbReference type="GO" id="GO:0009318">
    <property type="term" value="C:exodeoxyribonuclease VII complex"/>
    <property type="evidence" value="ECO:0007669"/>
    <property type="project" value="UniProtKB-UniRule"/>
</dbReference>
<accession>A0A8J2U169</accession>
<evidence type="ECO:0000256" key="4">
    <source>
        <dbReference type="ARBA" id="ARBA00022801"/>
    </source>
</evidence>
<keyword evidence="5 6" id="KW-0269">Exonuclease</keyword>
<keyword evidence="2 6" id="KW-0963">Cytoplasm</keyword>
<keyword evidence="9" id="KW-1185">Reference proteome</keyword>
<dbReference type="PANTHER" id="PTHR34137:SF1">
    <property type="entry name" value="EXODEOXYRIBONUCLEASE 7 SMALL SUBUNIT"/>
    <property type="match status" value="1"/>
</dbReference>
<evidence type="ECO:0000256" key="7">
    <source>
        <dbReference type="SAM" id="MobiDB-lite"/>
    </source>
</evidence>
<evidence type="ECO:0000313" key="8">
    <source>
        <dbReference type="EMBL" id="GGA28283.1"/>
    </source>
</evidence>
<dbReference type="NCBIfam" id="NF002139">
    <property type="entry name" value="PRK00977.1-3"/>
    <property type="match status" value="1"/>
</dbReference>
<dbReference type="InterPro" id="IPR003761">
    <property type="entry name" value="Exonuc_VII_S"/>
</dbReference>
<reference evidence="8" key="2">
    <citation type="submission" date="2020-09" db="EMBL/GenBank/DDBJ databases">
        <authorList>
            <person name="Sun Q."/>
            <person name="Zhou Y."/>
        </authorList>
    </citation>
    <scope>NUCLEOTIDE SEQUENCE</scope>
    <source>
        <strain evidence="8">CGMCC 1.12785</strain>
    </source>
</reference>
<dbReference type="HAMAP" id="MF_00337">
    <property type="entry name" value="Exonuc_7_S"/>
    <property type="match status" value="1"/>
</dbReference>
<dbReference type="EMBL" id="BMFY01000023">
    <property type="protein sequence ID" value="GGA28283.1"/>
    <property type="molecule type" value="Genomic_DNA"/>
</dbReference>
<dbReference type="RefSeq" id="WP_188552048.1">
    <property type="nucleotide sequence ID" value="NZ_BMFY01000023.1"/>
</dbReference>
<comment type="function">
    <text evidence="6">Bidirectionally degrades single-stranded DNA into large acid-insoluble oligonucleotides, which are then degraded further into small acid-soluble oligonucleotides.</text>
</comment>
<dbReference type="PANTHER" id="PTHR34137">
    <property type="entry name" value="EXODEOXYRIBONUCLEASE 7 SMALL SUBUNIT"/>
    <property type="match status" value="1"/>
</dbReference>